<evidence type="ECO:0000313" key="2">
    <source>
        <dbReference type="EMBL" id="KAL1262940.1"/>
    </source>
</evidence>
<organism evidence="2 3">
    <name type="scientific">Cirrhinus molitorella</name>
    <name type="common">mud carp</name>
    <dbReference type="NCBI Taxonomy" id="172907"/>
    <lineage>
        <taxon>Eukaryota</taxon>
        <taxon>Metazoa</taxon>
        <taxon>Chordata</taxon>
        <taxon>Craniata</taxon>
        <taxon>Vertebrata</taxon>
        <taxon>Euteleostomi</taxon>
        <taxon>Actinopterygii</taxon>
        <taxon>Neopterygii</taxon>
        <taxon>Teleostei</taxon>
        <taxon>Ostariophysi</taxon>
        <taxon>Cypriniformes</taxon>
        <taxon>Cyprinidae</taxon>
        <taxon>Labeoninae</taxon>
        <taxon>Labeonini</taxon>
        <taxon>Cirrhinus</taxon>
    </lineage>
</organism>
<evidence type="ECO:0008006" key="4">
    <source>
        <dbReference type="Google" id="ProtNLM"/>
    </source>
</evidence>
<gene>
    <name evidence="2" type="ORF">QQF64_005679</name>
</gene>
<proteinExistence type="predicted"/>
<protein>
    <recommendedName>
        <fullName evidence="4">Secreted protein</fullName>
    </recommendedName>
</protein>
<keyword evidence="3" id="KW-1185">Reference proteome</keyword>
<reference evidence="2 3" key="1">
    <citation type="submission" date="2023-09" db="EMBL/GenBank/DDBJ databases">
        <authorList>
            <person name="Wang M."/>
        </authorList>
    </citation>
    <scope>NUCLEOTIDE SEQUENCE [LARGE SCALE GENOMIC DNA]</scope>
    <source>
        <strain evidence="2">GT-2023</strain>
        <tissue evidence="2">Liver</tissue>
    </source>
</reference>
<comment type="caution">
    <text evidence="2">The sequence shown here is derived from an EMBL/GenBank/DDBJ whole genome shotgun (WGS) entry which is preliminary data.</text>
</comment>
<dbReference type="EMBL" id="JAYMGO010000013">
    <property type="protein sequence ID" value="KAL1262940.1"/>
    <property type="molecule type" value="Genomic_DNA"/>
</dbReference>
<keyword evidence="1" id="KW-0732">Signal</keyword>
<evidence type="ECO:0000313" key="3">
    <source>
        <dbReference type="Proteomes" id="UP001558613"/>
    </source>
</evidence>
<name>A0ABR3MCY8_9TELE</name>
<sequence length="80" mass="8797">MHLLYGWTLCSVAETLSVSICPSASCPAQFGAEPVPAVRAHEEGARLVASVRRSLFRCSVTRPLRLETAHFLILGAIWWC</sequence>
<dbReference type="Proteomes" id="UP001558613">
    <property type="component" value="Unassembled WGS sequence"/>
</dbReference>
<evidence type="ECO:0000256" key="1">
    <source>
        <dbReference type="SAM" id="SignalP"/>
    </source>
</evidence>
<accession>A0ABR3MCY8</accession>
<feature type="signal peptide" evidence="1">
    <location>
        <begin position="1"/>
        <end position="17"/>
    </location>
</feature>
<feature type="chain" id="PRO_5046855476" description="Secreted protein" evidence="1">
    <location>
        <begin position="18"/>
        <end position="80"/>
    </location>
</feature>